<protein>
    <submittedName>
        <fullName evidence="1">Uncharacterized protein</fullName>
    </submittedName>
</protein>
<proteinExistence type="predicted"/>
<accession>A0ABN9UMN3</accession>
<evidence type="ECO:0000313" key="2">
    <source>
        <dbReference type="Proteomes" id="UP001189429"/>
    </source>
</evidence>
<name>A0ABN9UMN3_9DINO</name>
<evidence type="ECO:0000313" key="1">
    <source>
        <dbReference type="EMBL" id="CAK0860959.1"/>
    </source>
</evidence>
<dbReference type="Proteomes" id="UP001189429">
    <property type="component" value="Unassembled WGS sequence"/>
</dbReference>
<sequence length="155" mass="16409">MELTHRSPWNLGNHEDGVLTGLANLLQAWQDVIEKLKVDIPALHALDGVGSRVPCLCTKWRERCKRKRRRERAAHLNQQSDMTILSALPAFQGENALSDGSALRHLVQVGADVVGAVAGGTLQLAQHGAGAAVAVTTRGVEAAVDAAHAARMGAA</sequence>
<comment type="caution">
    <text evidence="1">The sequence shown here is derived from an EMBL/GenBank/DDBJ whole genome shotgun (WGS) entry which is preliminary data.</text>
</comment>
<organism evidence="1 2">
    <name type="scientific">Prorocentrum cordatum</name>
    <dbReference type="NCBI Taxonomy" id="2364126"/>
    <lineage>
        <taxon>Eukaryota</taxon>
        <taxon>Sar</taxon>
        <taxon>Alveolata</taxon>
        <taxon>Dinophyceae</taxon>
        <taxon>Prorocentrales</taxon>
        <taxon>Prorocentraceae</taxon>
        <taxon>Prorocentrum</taxon>
    </lineage>
</organism>
<gene>
    <name evidence="1" type="ORF">PCOR1329_LOCUS49774</name>
</gene>
<dbReference type="EMBL" id="CAUYUJ010016026">
    <property type="protein sequence ID" value="CAK0860959.1"/>
    <property type="molecule type" value="Genomic_DNA"/>
</dbReference>
<keyword evidence="2" id="KW-1185">Reference proteome</keyword>
<reference evidence="1" key="1">
    <citation type="submission" date="2023-10" db="EMBL/GenBank/DDBJ databases">
        <authorList>
            <person name="Chen Y."/>
            <person name="Shah S."/>
            <person name="Dougan E. K."/>
            <person name="Thang M."/>
            <person name="Chan C."/>
        </authorList>
    </citation>
    <scope>NUCLEOTIDE SEQUENCE [LARGE SCALE GENOMIC DNA]</scope>
</reference>